<dbReference type="EMBL" id="AVOT02040743">
    <property type="protein sequence ID" value="MBW0535984.1"/>
    <property type="molecule type" value="Genomic_DNA"/>
</dbReference>
<name>A0A9Q3FBH3_9BASI</name>
<evidence type="ECO:0000313" key="1">
    <source>
        <dbReference type="EMBL" id="MBW0535984.1"/>
    </source>
</evidence>
<sequence>MHEDKARVGVIPNKQTWVGSRRMETCPDKEFPNFQIPVSRTLLEPIERFLQLQTNRFRLKAFITLRKPNEQTLVKVSMKKGGFYVHLMKIKVVIGAVPQKKTQSGEPSSWCKSFVKVKVFNLKEPTDTKMGLPFNNITEGISFLPKHPSGVKKSKTFAKLNLFQNPMMLKTREFVLNSNQPCIGVRRGHGFFKVDRGFVDYRP</sequence>
<evidence type="ECO:0000313" key="2">
    <source>
        <dbReference type="Proteomes" id="UP000765509"/>
    </source>
</evidence>
<accession>A0A9Q3FBH3</accession>
<reference evidence="1" key="1">
    <citation type="submission" date="2021-03" db="EMBL/GenBank/DDBJ databases">
        <title>Draft genome sequence of rust myrtle Austropuccinia psidii MF-1, a brazilian biotype.</title>
        <authorList>
            <person name="Quecine M.C."/>
            <person name="Pachon D.M.R."/>
            <person name="Bonatelli M.L."/>
            <person name="Correr F.H."/>
            <person name="Franceschini L.M."/>
            <person name="Leite T.F."/>
            <person name="Margarido G.R.A."/>
            <person name="Almeida C.A."/>
            <person name="Ferrarezi J.A."/>
            <person name="Labate C.A."/>
        </authorList>
    </citation>
    <scope>NUCLEOTIDE SEQUENCE</scope>
    <source>
        <strain evidence="1">MF-1</strain>
    </source>
</reference>
<comment type="caution">
    <text evidence="1">The sequence shown here is derived from an EMBL/GenBank/DDBJ whole genome shotgun (WGS) entry which is preliminary data.</text>
</comment>
<proteinExistence type="predicted"/>
<dbReference type="AlphaFoldDB" id="A0A9Q3FBH3"/>
<gene>
    <name evidence="1" type="ORF">O181_075699</name>
</gene>
<protein>
    <submittedName>
        <fullName evidence="1">Uncharacterized protein</fullName>
    </submittedName>
</protein>
<organism evidence="1 2">
    <name type="scientific">Austropuccinia psidii MF-1</name>
    <dbReference type="NCBI Taxonomy" id="1389203"/>
    <lineage>
        <taxon>Eukaryota</taxon>
        <taxon>Fungi</taxon>
        <taxon>Dikarya</taxon>
        <taxon>Basidiomycota</taxon>
        <taxon>Pucciniomycotina</taxon>
        <taxon>Pucciniomycetes</taxon>
        <taxon>Pucciniales</taxon>
        <taxon>Sphaerophragmiaceae</taxon>
        <taxon>Austropuccinia</taxon>
    </lineage>
</organism>
<dbReference type="Proteomes" id="UP000765509">
    <property type="component" value="Unassembled WGS sequence"/>
</dbReference>
<keyword evidence="2" id="KW-1185">Reference proteome</keyword>